<keyword evidence="4" id="KW-1185">Reference proteome</keyword>
<dbReference type="EMBL" id="FRBM01000009">
    <property type="protein sequence ID" value="SHM06817.1"/>
    <property type="molecule type" value="Genomic_DNA"/>
</dbReference>
<reference evidence="2 4" key="1">
    <citation type="submission" date="2016-07" db="EMBL/GenBank/DDBJ databases">
        <authorList>
            <person name="Jeong J.-J."/>
            <person name="Kim D.W."/>
            <person name="Sang M.K."/>
            <person name="Choi I.-G."/>
            <person name="Kim K.D."/>
        </authorList>
    </citation>
    <scope>NUCLEOTIDE SEQUENCE [LARGE SCALE GENOMIC DNA]</scope>
    <source>
        <strain evidence="2 4">C-26</strain>
    </source>
</reference>
<reference evidence="3 5" key="2">
    <citation type="submission" date="2016-11" db="EMBL/GenBank/DDBJ databases">
        <authorList>
            <person name="Jaros S."/>
            <person name="Januszkiewicz K."/>
            <person name="Wedrychowicz H."/>
        </authorList>
    </citation>
    <scope>NUCLEOTIDE SEQUENCE [LARGE SCALE GENOMIC DNA]</scope>
    <source>
        <strain evidence="3 5">DSM 27621</strain>
    </source>
</reference>
<dbReference type="RefSeq" id="WP_066692388.1">
    <property type="nucleotide sequence ID" value="NZ_FRBM01000009.1"/>
</dbReference>
<dbReference type="SUPFAM" id="SSF52980">
    <property type="entry name" value="Restriction endonuclease-like"/>
    <property type="match status" value="1"/>
</dbReference>
<dbReference type="CDD" id="cd01038">
    <property type="entry name" value="Endonuclease_DUF559"/>
    <property type="match status" value="1"/>
</dbReference>
<name>A0A1M7FT26_9FLAO</name>
<protein>
    <submittedName>
        <fullName evidence="2">DNA methylase</fullName>
    </submittedName>
    <submittedName>
        <fullName evidence="3">Very-short-patch-repair endonuclease</fullName>
    </submittedName>
</protein>
<accession>A0A1M7FT26</accession>
<organism evidence="3 5">
    <name type="scientific">Chryseobacterium contaminans</name>
    <dbReference type="NCBI Taxonomy" id="1423959"/>
    <lineage>
        <taxon>Bacteria</taxon>
        <taxon>Pseudomonadati</taxon>
        <taxon>Bacteroidota</taxon>
        <taxon>Flavobacteriia</taxon>
        <taxon>Flavobacteriales</taxon>
        <taxon>Weeksellaceae</taxon>
        <taxon>Chryseobacterium group</taxon>
        <taxon>Chryseobacterium</taxon>
    </lineage>
</organism>
<keyword evidence="2" id="KW-0808">Transferase</keyword>
<dbReference type="GO" id="GO:0032259">
    <property type="term" value="P:methylation"/>
    <property type="evidence" value="ECO:0007669"/>
    <property type="project" value="UniProtKB-KW"/>
</dbReference>
<gene>
    <name evidence="2" type="ORF">BBH99_05190</name>
    <name evidence="3" type="ORF">SAMN05444407_10936</name>
</gene>
<dbReference type="Gene3D" id="3.40.960.10">
    <property type="entry name" value="VSR Endonuclease"/>
    <property type="match status" value="1"/>
</dbReference>
<dbReference type="PANTHER" id="PTHR38590:SF1">
    <property type="entry name" value="BLL0828 PROTEIN"/>
    <property type="match status" value="1"/>
</dbReference>
<evidence type="ECO:0000313" key="3">
    <source>
        <dbReference type="EMBL" id="SHM06817.1"/>
    </source>
</evidence>
<evidence type="ECO:0000313" key="5">
    <source>
        <dbReference type="Proteomes" id="UP000184069"/>
    </source>
</evidence>
<keyword evidence="3" id="KW-0255">Endonuclease</keyword>
<dbReference type="InterPro" id="IPR007569">
    <property type="entry name" value="DUF559"/>
</dbReference>
<dbReference type="Pfam" id="PF04480">
    <property type="entry name" value="DUF559"/>
    <property type="match status" value="1"/>
</dbReference>
<dbReference type="OrthoDB" id="9798754at2"/>
<dbReference type="Proteomes" id="UP000184069">
    <property type="component" value="Unassembled WGS sequence"/>
</dbReference>
<dbReference type="GO" id="GO:0004519">
    <property type="term" value="F:endonuclease activity"/>
    <property type="evidence" value="ECO:0007669"/>
    <property type="project" value="UniProtKB-KW"/>
</dbReference>
<evidence type="ECO:0000313" key="4">
    <source>
        <dbReference type="Proteomes" id="UP000093508"/>
    </source>
</evidence>
<dbReference type="InterPro" id="IPR047216">
    <property type="entry name" value="Endonuclease_DUF559_bact"/>
</dbReference>
<dbReference type="PANTHER" id="PTHR38590">
    <property type="entry name" value="BLL0828 PROTEIN"/>
    <property type="match status" value="1"/>
</dbReference>
<dbReference type="EMBL" id="MAYF01000046">
    <property type="protein sequence ID" value="OCA79842.1"/>
    <property type="molecule type" value="Genomic_DNA"/>
</dbReference>
<dbReference type="InterPro" id="IPR011335">
    <property type="entry name" value="Restrct_endonuc-II-like"/>
</dbReference>
<proteinExistence type="predicted"/>
<dbReference type="Proteomes" id="UP000093508">
    <property type="component" value="Unassembled WGS sequence"/>
</dbReference>
<dbReference type="GO" id="GO:0008168">
    <property type="term" value="F:methyltransferase activity"/>
    <property type="evidence" value="ECO:0007669"/>
    <property type="project" value="UniProtKB-KW"/>
</dbReference>
<sequence length="145" mass="17208">MKEILTHINGIPIHKNFVENLPYNPLLKVLLKEKRKARILSEVIFWKKVRAKKFHEIDFDRQRIIGSYIVDFYVKTLGLIVEIDGSSHDEQQVYDGIRQEYLESLGLLVFRITDFDVKNNLWIVMKELEDFIITHYETTPSSKIE</sequence>
<dbReference type="STRING" id="1423959.SAMN05444407_10936"/>
<dbReference type="AlphaFoldDB" id="A0A1M7FT26"/>
<keyword evidence="3" id="KW-0540">Nuclease</keyword>
<evidence type="ECO:0000259" key="1">
    <source>
        <dbReference type="Pfam" id="PF04480"/>
    </source>
</evidence>
<keyword evidence="3" id="KW-0378">Hydrolase</keyword>
<keyword evidence="2" id="KW-0489">Methyltransferase</keyword>
<evidence type="ECO:0000313" key="2">
    <source>
        <dbReference type="EMBL" id="OCA79842.1"/>
    </source>
</evidence>
<feature type="domain" description="DUF559" evidence="1">
    <location>
        <begin position="32"/>
        <end position="128"/>
    </location>
</feature>